<feature type="compositionally biased region" description="Low complexity" evidence="1">
    <location>
        <begin position="15"/>
        <end position="29"/>
    </location>
</feature>
<reference evidence="2 3" key="1">
    <citation type="submission" date="2015-01" db="EMBL/GenBank/DDBJ databases">
        <title>Genome sequence of the anaerobic bacterium Geobacter soli GSS01, a dissimilatory Fe(III) reducer from soil.</title>
        <authorList>
            <person name="Yang G."/>
            <person name="Zhou S."/>
        </authorList>
    </citation>
    <scope>NUCLEOTIDE SEQUENCE [LARGE SCALE GENOMIC DNA]</scope>
    <source>
        <strain evidence="2 3">GSS01</strain>
    </source>
</reference>
<accession>A0A0C1QNN3</accession>
<dbReference type="InterPro" id="IPR015354">
    <property type="entry name" value="DNA_partition_ParG"/>
</dbReference>
<proteinExistence type="predicted"/>
<dbReference type="Gene3D" id="1.10.1220.10">
    <property type="entry name" value="Met repressor-like"/>
    <property type="match status" value="1"/>
</dbReference>
<dbReference type="Proteomes" id="UP000031433">
    <property type="component" value="Unassembled WGS sequence"/>
</dbReference>
<dbReference type="EMBL" id="JXBL01000001">
    <property type="protein sequence ID" value="KIE42227.1"/>
    <property type="molecule type" value="Genomic_DNA"/>
</dbReference>
<dbReference type="AlphaFoldDB" id="A0A0C1QNN3"/>
<evidence type="ECO:0000313" key="2">
    <source>
        <dbReference type="EMBL" id="KIE42227.1"/>
    </source>
</evidence>
<dbReference type="RefSeq" id="WP_039644595.1">
    <property type="nucleotide sequence ID" value="NZ_JXBL01000001.1"/>
</dbReference>
<feature type="compositionally biased region" description="Basic residues" evidence="1">
    <location>
        <begin position="51"/>
        <end position="61"/>
    </location>
</feature>
<feature type="region of interest" description="Disordered" evidence="1">
    <location>
        <begin position="1"/>
        <end position="82"/>
    </location>
</feature>
<organism evidence="2 3">
    <name type="scientific">Geobacter soli</name>
    <dbReference type="NCBI Taxonomy" id="1510391"/>
    <lineage>
        <taxon>Bacteria</taxon>
        <taxon>Pseudomonadati</taxon>
        <taxon>Thermodesulfobacteriota</taxon>
        <taxon>Desulfuromonadia</taxon>
        <taxon>Geobacterales</taxon>
        <taxon>Geobacteraceae</taxon>
        <taxon>Geobacter</taxon>
    </lineage>
</organism>
<name>A0A0C1QNN3_9BACT</name>
<dbReference type="InterPro" id="IPR010985">
    <property type="entry name" value="Ribbon_hlx_hlx"/>
</dbReference>
<protein>
    <submittedName>
        <fullName evidence="2">Uncharacterized protein</fullName>
    </submittedName>
</protein>
<dbReference type="GO" id="GO:0006355">
    <property type="term" value="P:regulation of DNA-templated transcription"/>
    <property type="evidence" value="ECO:0007669"/>
    <property type="project" value="InterPro"/>
</dbReference>
<comment type="caution">
    <text evidence="2">The sequence shown here is derived from an EMBL/GenBank/DDBJ whole genome shotgun (WGS) entry which is preliminary data.</text>
</comment>
<dbReference type="InterPro" id="IPR013321">
    <property type="entry name" value="Arc_rbn_hlx_hlx"/>
</dbReference>
<sequence length="124" mass="13372">MSAELLEGQMPLFDVPAPVEKSEAPAAEPAVKEARKPTKKKAAPEPVTTARRAKEKPKKAPARSSAKAVGPRGGRGLSGLVPEGDVRLTANMREDIHLKLKIAAARQRTTIGEILEELVEKYIK</sequence>
<dbReference type="SUPFAM" id="SSF47598">
    <property type="entry name" value="Ribbon-helix-helix"/>
    <property type="match status" value="1"/>
</dbReference>
<evidence type="ECO:0000256" key="1">
    <source>
        <dbReference type="SAM" id="MobiDB-lite"/>
    </source>
</evidence>
<keyword evidence="3" id="KW-1185">Reference proteome</keyword>
<dbReference type="Pfam" id="PF09274">
    <property type="entry name" value="ParG"/>
    <property type="match status" value="1"/>
</dbReference>
<evidence type="ECO:0000313" key="3">
    <source>
        <dbReference type="Proteomes" id="UP000031433"/>
    </source>
</evidence>
<gene>
    <name evidence="2" type="ORF">SE37_06130</name>
</gene>